<dbReference type="PANTHER" id="PTHR30460">
    <property type="entry name" value="MODERATE CONDUCTANCE MECHANOSENSITIVE CHANNEL YBIO"/>
    <property type="match status" value="1"/>
</dbReference>
<feature type="transmembrane region" description="Helical" evidence="8">
    <location>
        <begin position="359"/>
        <end position="381"/>
    </location>
</feature>
<reference evidence="13 14" key="1">
    <citation type="submission" date="2018-07" db="EMBL/GenBank/DDBJ databases">
        <title>Marsedoiliclastica nanhaica gen. nov. sp. nov., a novel marine hydrocarbonoclastic bacterium isolated from an in-situ enriched hydrocarbon-degrading consortium in deep-sea sediment.</title>
        <authorList>
            <person name="Dong C."/>
            <person name="Ma T."/>
            <person name="Liu R."/>
            <person name="Shao Z."/>
        </authorList>
    </citation>
    <scope>NUCLEOTIDE SEQUENCE [LARGE SCALE GENOMIC DNA]</scope>
    <source>
        <strain evidence="14">soil36-7</strain>
    </source>
</reference>
<comment type="subcellular location">
    <subcellularLocation>
        <location evidence="1">Cell membrane</location>
        <topology evidence="1">Multi-pass membrane protein</topology>
    </subcellularLocation>
</comment>
<feature type="transmembrane region" description="Helical" evidence="8">
    <location>
        <begin position="250"/>
        <end position="279"/>
    </location>
</feature>
<dbReference type="Pfam" id="PF21088">
    <property type="entry name" value="MS_channel_1st"/>
    <property type="match status" value="1"/>
</dbReference>
<gene>
    <name evidence="13" type="ORF">soil367_12845</name>
</gene>
<dbReference type="SUPFAM" id="SSF82689">
    <property type="entry name" value="Mechanosensitive channel protein MscS (YggB), C-terminal domain"/>
    <property type="match status" value="1"/>
</dbReference>
<protein>
    <submittedName>
        <fullName evidence="13">Mechanosensitive ion channel protein MscS</fullName>
    </submittedName>
</protein>
<dbReference type="InterPro" id="IPR045276">
    <property type="entry name" value="YbiO_bact"/>
</dbReference>
<evidence type="ECO:0000256" key="5">
    <source>
        <dbReference type="ARBA" id="ARBA00022989"/>
    </source>
</evidence>
<feature type="transmembrane region" description="Helical" evidence="8">
    <location>
        <begin position="291"/>
        <end position="312"/>
    </location>
</feature>
<feature type="transmembrane region" description="Helical" evidence="8">
    <location>
        <begin position="536"/>
        <end position="555"/>
    </location>
</feature>
<dbReference type="OrthoDB" id="6500477at2"/>
<evidence type="ECO:0000256" key="2">
    <source>
        <dbReference type="ARBA" id="ARBA00008017"/>
    </source>
</evidence>
<keyword evidence="14" id="KW-1185">Reference proteome</keyword>
<feature type="transmembrane region" description="Helical" evidence="8">
    <location>
        <begin position="333"/>
        <end position="353"/>
    </location>
</feature>
<dbReference type="InterPro" id="IPR049278">
    <property type="entry name" value="MS_channel_C"/>
</dbReference>
<dbReference type="InterPro" id="IPR011066">
    <property type="entry name" value="MscS_channel_C_sf"/>
</dbReference>
<dbReference type="InterPro" id="IPR006685">
    <property type="entry name" value="MscS_channel_2nd"/>
</dbReference>
<evidence type="ECO:0000256" key="8">
    <source>
        <dbReference type="SAM" id="Phobius"/>
    </source>
</evidence>
<feature type="domain" description="Mechanosensitive ion channel MscS" evidence="9">
    <location>
        <begin position="624"/>
        <end position="686"/>
    </location>
</feature>
<dbReference type="PANTHER" id="PTHR30460:SF0">
    <property type="entry name" value="MODERATE CONDUCTANCE MECHANOSENSITIVE CHANNEL YBIO"/>
    <property type="match status" value="1"/>
</dbReference>
<evidence type="ECO:0000313" key="14">
    <source>
        <dbReference type="Proteomes" id="UP000298049"/>
    </source>
</evidence>
<dbReference type="InterPro" id="IPR049142">
    <property type="entry name" value="MS_channel_1st"/>
</dbReference>
<dbReference type="InterPro" id="IPR010920">
    <property type="entry name" value="LSM_dom_sf"/>
</dbReference>
<dbReference type="InterPro" id="IPR023408">
    <property type="entry name" value="MscS_beta-dom_sf"/>
</dbReference>
<dbReference type="Gene3D" id="2.30.30.60">
    <property type="match status" value="1"/>
</dbReference>
<evidence type="ECO:0000256" key="1">
    <source>
        <dbReference type="ARBA" id="ARBA00004651"/>
    </source>
</evidence>
<feature type="domain" description="Mechanosensitive ion channel MscS C-terminal" evidence="10">
    <location>
        <begin position="715"/>
        <end position="781"/>
    </location>
</feature>
<dbReference type="SUPFAM" id="SSF82861">
    <property type="entry name" value="Mechanosensitive channel protein MscS (YggB), transmembrane region"/>
    <property type="match status" value="1"/>
</dbReference>
<evidence type="ECO:0000259" key="12">
    <source>
        <dbReference type="Pfam" id="PF25392"/>
    </source>
</evidence>
<dbReference type="AlphaFoldDB" id="A0A4P7XLB8"/>
<keyword evidence="5 8" id="KW-1133">Transmembrane helix</keyword>
<dbReference type="GO" id="GO:0005886">
    <property type="term" value="C:plasma membrane"/>
    <property type="evidence" value="ECO:0007669"/>
    <property type="project" value="UniProtKB-SubCell"/>
</dbReference>
<dbReference type="GO" id="GO:0008381">
    <property type="term" value="F:mechanosensitive monoatomic ion channel activity"/>
    <property type="evidence" value="ECO:0007669"/>
    <property type="project" value="InterPro"/>
</dbReference>
<feature type="domain" description="Moderate conductance mechanosensitive channel YbiO-like transmembrane helix 1" evidence="12">
    <location>
        <begin position="443"/>
        <end position="521"/>
    </location>
</feature>
<feature type="compositionally biased region" description="Basic and acidic residues" evidence="7">
    <location>
        <begin position="834"/>
        <end position="843"/>
    </location>
</feature>
<feature type="transmembrane region" description="Helical" evidence="8">
    <location>
        <begin position="443"/>
        <end position="465"/>
    </location>
</feature>
<feature type="domain" description="Mechanosensitive ion channel transmembrane helices 2/3" evidence="11">
    <location>
        <begin position="582"/>
        <end position="622"/>
    </location>
</feature>
<dbReference type="InterPro" id="IPR057485">
    <property type="entry name" value="YbiO-like_TM1"/>
</dbReference>
<sequence>MVVNGHREPPLAGGLVQHQPQPVSKPLEIVDLSLCNCAFTLFSGTPPSTGGARRRRKGRVESQVHGAIEMGQFGARLRVHWPVRVALLALILLMTVASQAEEASTQQPESKPDYSAMASLLEDEASRNRLIAELRALAENKTQEGEGDSLADKIDLSLAAPVSLAGETLDLVESISGEVTTAVDAVTAIDFSERSGTLRDFFSALIRLGLVALVSILVYTLAHKLANPISGRAASWVEKGQRTTRVWRELAGFVVPLLTALLSIALAWAAAWTVALFFLSPDDGIADEIAVFLNAFLIVEGTRVLLEAFLSPEYKNLRLVPVEDSSARYWNRWAGWIIGFVGYGLLVAYPLLSDNFSPALGQVLALGIILVTYVTLAVLVLRNRQRGRMRLQRTSRSAGMAMTRGLLGVLARVWHILALLYLTALMLVAINDPENGLPLMAKATAQTVLAIGLGGLLSSILTRLIGTRLRLPQSIAHWSPALETQLNRYLPTWMKVIRIVITFVVIAVVMDAWTGFDLAAWAESETGAWLIESATTVALIVTGGVLVWVFAASWIEHRLTEDGPSTAASARQKTLLGLFRNAIAIAVMIVTLMIVLSELGINIAPLLASAGVLGLAIGFGAQKLVQDIITGIFIQLENAINTGDVVTVAGYSGEAERITIRSLGLRDLSGTYHIIPFSSVDTVSNFMRGFSYHLGEYGIAYRENTDEALDHMRAAFDELKENPDQSPYILDDLEVHGVTQLGDSAVMLRVRIKTMPGKQWGVGREYNRLIKRHFDAAGIEIPFPHTTLYFGQDKDGSAPPAPITVLDRGKRNAQSDSQEPNLLGNDEDAEESDGSDRKGERDL</sequence>
<dbReference type="Gene3D" id="1.10.287.1260">
    <property type="match status" value="1"/>
</dbReference>
<evidence type="ECO:0000256" key="3">
    <source>
        <dbReference type="ARBA" id="ARBA00022475"/>
    </source>
</evidence>
<feature type="transmembrane region" description="Helical" evidence="8">
    <location>
        <begin position="496"/>
        <end position="516"/>
    </location>
</feature>
<dbReference type="Proteomes" id="UP000298049">
    <property type="component" value="Chromosome"/>
</dbReference>
<evidence type="ECO:0000313" key="13">
    <source>
        <dbReference type="EMBL" id="QCF26747.1"/>
    </source>
</evidence>
<dbReference type="Pfam" id="PF21082">
    <property type="entry name" value="MS_channel_3rd"/>
    <property type="match status" value="1"/>
</dbReference>
<proteinExistence type="inferred from homology"/>
<organism evidence="13 14">
    <name type="scientific">Hydrocarboniclastica marina</name>
    <dbReference type="NCBI Taxonomy" id="2259620"/>
    <lineage>
        <taxon>Bacteria</taxon>
        <taxon>Pseudomonadati</taxon>
        <taxon>Pseudomonadota</taxon>
        <taxon>Gammaproteobacteria</taxon>
        <taxon>Alteromonadales</taxon>
        <taxon>Alteromonadaceae</taxon>
        <taxon>Hydrocarboniclastica</taxon>
    </lineage>
</organism>
<evidence type="ECO:0000259" key="10">
    <source>
        <dbReference type="Pfam" id="PF21082"/>
    </source>
</evidence>
<keyword evidence="4 8" id="KW-0812">Transmembrane</keyword>
<feature type="region of interest" description="Disordered" evidence="7">
    <location>
        <begin position="791"/>
        <end position="843"/>
    </location>
</feature>
<dbReference type="EMBL" id="CP031093">
    <property type="protein sequence ID" value="QCF26747.1"/>
    <property type="molecule type" value="Genomic_DNA"/>
</dbReference>
<evidence type="ECO:0000256" key="6">
    <source>
        <dbReference type="ARBA" id="ARBA00023136"/>
    </source>
</evidence>
<dbReference type="Pfam" id="PF00924">
    <property type="entry name" value="MS_channel_2nd"/>
    <property type="match status" value="1"/>
</dbReference>
<name>A0A4P7XLB8_9ALTE</name>
<evidence type="ECO:0000256" key="7">
    <source>
        <dbReference type="SAM" id="MobiDB-lite"/>
    </source>
</evidence>
<evidence type="ECO:0000259" key="11">
    <source>
        <dbReference type="Pfam" id="PF21088"/>
    </source>
</evidence>
<dbReference type="SUPFAM" id="SSF50182">
    <property type="entry name" value="Sm-like ribonucleoproteins"/>
    <property type="match status" value="1"/>
</dbReference>
<keyword evidence="6 8" id="KW-0472">Membrane</keyword>
<dbReference type="Gene3D" id="3.30.70.100">
    <property type="match status" value="1"/>
</dbReference>
<feature type="transmembrane region" description="Helical" evidence="8">
    <location>
        <begin position="575"/>
        <end position="597"/>
    </location>
</feature>
<feature type="transmembrane region" description="Helical" evidence="8">
    <location>
        <begin position="402"/>
        <end position="431"/>
    </location>
</feature>
<evidence type="ECO:0000259" key="9">
    <source>
        <dbReference type="Pfam" id="PF00924"/>
    </source>
</evidence>
<feature type="transmembrane region" description="Helical" evidence="8">
    <location>
        <begin position="201"/>
        <end position="222"/>
    </location>
</feature>
<comment type="similarity">
    <text evidence="2">Belongs to the MscS (TC 1.A.23) family.</text>
</comment>
<accession>A0A4P7XLB8</accession>
<dbReference type="KEGG" id="hmi:soil367_12845"/>
<keyword evidence="3" id="KW-1003">Cell membrane</keyword>
<dbReference type="InterPro" id="IPR011014">
    <property type="entry name" value="MscS_channel_TM-2"/>
</dbReference>
<evidence type="ECO:0000256" key="4">
    <source>
        <dbReference type="ARBA" id="ARBA00022692"/>
    </source>
</evidence>
<feature type="transmembrane region" description="Helical" evidence="8">
    <location>
        <begin position="603"/>
        <end position="621"/>
    </location>
</feature>
<dbReference type="Pfam" id="PF25392">
    <property type="entry name" value="MS_channel_TM1"/>
    <property type="match status" value="1"/>
</dbReference>